<dbReference type="InterPro" id="IPR027417">
    <property type="entry name" value="P-loop_NTPase"/>
</dbReference>
<dbReference type="GeneID" id="125314143"/>
<dbReference type="Gene3D" id="1.10.8.430">
    <property type="entry name" value="Helical domain of apoptotic protease-activating factors"/>
    <property type="match status" value="1"/>
</dbReference>
<keyword evidence="1" id="KW-0732">Signal</keyword>
<organism evidence="3 4">
    <name type="scientific">Rhodamnia argentea</name>
    <dbReference type="NCBI Taxonomy" id="178133"/>
    <lineage>
        <taxon>Eukaryota</taxon>
        <taxon>Viridiplantae</taxon>
        <taxon>Streptophyta</taxon>
        <taxon>Embryophyta</taxon>
        <taxon>Tracheophyta</taxon>
        <taxon>Spermatophyta</taxon>
        <taxon>Magnoliopsida</taxon>
        <taxon>eudicotyledons</taxon>
        <taxon>Gunneridae</taxon>
        <taxon>Pentapetalae</taxon>
        <taxon>rosids</taxon>
        <taxon>malvids</taxon>
        <taxon>Myrtales</taxon>
        <taxon>Myrtaceae</taxon>
        <taxon>Myrtoideae</taxon>
        <taxon>Myrteae</taxon>
        <taxon>Australasian group</taxon>
        <taxon>Rhodamnia</taxon>
    </lineage>
</organism>
<reference evidence="4" key="1">
    <citation type="submission" date="2025-08" db="UniProtKB">
        <authorList>
            <consortium name="RefSeq"/>
        </authorList>
    </citation>
    <scope>IDENTIFICATION</scope>
    <source>
        <tissue evidence="4">Leaf</tissue>
    </source>
</reference>
<dbReference type="Pfam" id="PF01582">
    <property type="entry name" value="TIR"/>
    <property type="match status" value="1"/>
</dbReference>
<sequence>MALSPLAWRVMITVVVVALSLTFAPNLCLVSTSAHDACGAEKKRREPGSSSTSSSSSRFGCKYDVYLNFRGTDIPKVFVDHLHRALADAGILVCKDVDELRPGADILPEVEEAIKQSRISIAILSTDYASSKRCLDELVQMWECRESNEQTIIPIFYDISPSDVRNQAGDFGEAFSLRKTRGADSENIETWRQVLRQIGGLRGHSANLYKGYEAQLAEEVALSVARKLRDDGLAVTDKLVGIDHHVEEMMRKLDVASSEGQATEVRGADVRVVGICGEPGVGKTTLAKVVFKEMHKLFEASSFLECIASKEVRFSQQMLIADLQKLEHVPLESSDEGTEKIASLFGNRKVLIVLDDLDEDEQINALAKKLTWFGPGSRIIVTTNTREVLSAFDVGADDHGRVEEHEVEPMSDEHALQLFCEHAFQAPAIPDVPEYYGLSREIVEAIRGIPSDIVRHASNLRYNMDIDIWKSTLESLRKHPKDGQALPPQGGAPHPPAVYAPSPAGEKVRELVSFLCIP</sequence>
<evidence type="ECO:0000256" key="1">
    <source>
        <dbReference type="SAM" id="SignalP"/>
    </source>
</evidence>
<dbReference type="RefSeq" id="XP_048131582.1">
    <property type="nucleotide sequence ID" value="XM_048275625.1"/>
</dbReference>
<evidence type="ECO:0000313" key="3">
    <source>
        <dbReference type="Proteomes" id="UP000827889"/>
    </source>
</evidence>
<dbReference type="SMART" id="SM00255">
    <property type="entry name" value="TIR"/>
    <property type="match status" value="1"/>
</dbReference>
<accession>A0ABM3H4Q5</accession>
<dbReference type="InterPro" id="IPR000157">
    <property type="entry name" value="TIR_dom"/>
</dbReference>
<dbReference type="SUPFAM" id="SSF52200">
    <property type="entry name" value="Toll/Interleukin receptor TIR domain"/>
    <property type="match status" value="1"/>
</dbReference>
<dbReference type="Gene3D" id="3.40.50.10140">
    <property type="entry name" value="Toll/interleukin-1 receptor homology (TIR) domain"/>
    <property type="match status" value="1"/>
</dbReference>
<dbReference type="InterPro" id="IPR002182">
    <property type="entry name" value="NB-ARC"/>
</dbReference>
<dbReference type="InterPro" id="IPR035897">
    <property type="entry name" value="Toll_tir_struct_dom_sf"/>
</dbReference>
<protein>
    <submittedName>
        <fullName evidence="4">TMV resistance protein N-like</fullName>
    </submittedName>
</protein>
<dbReference type="InterPro" id="IPR042197">
    <property type="entry name" value="Apaf_helical"/>
</dbReference>
<dbReference type="Proteomes" id="UP000827889">
    <property type="component" value="Chromosome 3"/>
</dbReference>
<evidence type="ECO:0000313" key="4">
    <source>
        <dbReference type="RefSeq" id="XP_048131582.1"/>
    </source>
</evidence>
<proteinExistence type="predicted"/>
<dbReference type="PRINTS" id="PR00364">
    <property type="entry name" value="DISEASERSIST"/>
</dbReference>
<evidence type="ECO:0000259" key="2">
    <source>
        <dbReference type="PROSITE" id="PS50104"/>
    </source>
</evidence>
<dbReference type="InterPro" id="IPR044974">
    <property type="entry name" value="Disease_R_plants"/>
</dbReference>
<gene>
    <name evidence="4" type="primary">LOC125314143</name>
</gene>
<dbReference type="PROSITE" id="PS50104">
    <property type="entry name" value="TIR"/>
    <property type="match status" value="1"/>
</dbReference>
<dbReference type="PANTHER" id="PTHR11017:SF570">
    <property type="entry name" value="DISEASE RESISTANCE PROTEIN (TIR-NBS CLASS)-RELATED"/>
    <property type="match status" value="1"/>
</dbReference>
<name>A0ABM3H4Q5_9MYRT</name>
<feature type="domain" description="TIR" evidence="2">
    <location>
        <begin position="61"/>
        <end position="228"/>
    </location>
</feature>
<dbReference type="PANTHER" id="PTHR11017">
    <property type="entry name" value="LEUCINE-RICH REPEAT-CONTAINING PROTEIN"/>
    <property type="match status" value="1"/>
</dbReference>
<feature type="chain" id="PRO_5047318112" evidence="1">
    <location>
        <begin position="19"/>
        <end position="518"/>
    </location>
</feature>
<dbReference type="SUPFAM" id="SSF52540">
    <property type="entry name" value="P-loop containing nucleoside triphosphate hydrolases"/>
    <property type="match status" value="1"/>
</dbReference>
<dbReference type="Gene3D" id="3.40.50.300">
    <property type="entry name" value="P-loop containing nucleotide triphosphate hydrolases"/>
    <property type="match status" value="1"/>
</dbReference>
<feature type="signal peptide" evidence="1">
    <location>
        <begin position="1"/>
        <end position="18"/>
    </location>
</feature>
<keyword evidence="3" id="KW-1185">Reference proteome</keyword>
<dbReference type="Pfam" id="PF00931">
    <property type="entry name" value="NB-ARC"/>
    <property type="match status" value="1"/>
</dbReference>